<dbReference type="BioCyc" id="JESP1508404:G14D9-13069-MONOMER"/>
<proteinExistence type="predicted"/>
<dbReference type="EMBL" id="CP009417">
    <property type="protein sequence ID" value="AJD93103.1"/>
    <property type="molecule type" value="Genomic_DNA"/>
</dbReference>
<dbReference type="HOGENOM" id="CLU_1208479_0_0_9"/>
<protein>
    <submittedName>
        <fullName evidence="1">Uncharacterized protein</fullName>
    </submittedName>
</protein>
<evidence type="ECO:0000313" key="1">
    <source>
        <dbReference type="EMBL" id="AJD93103.1"/>
    </source>
</evidence>
<dbReference type="KEGG" id="jeo:JMA_37850"/>
<keyword evidence="2" id="KW-1185">Reference proteome</keyword>
<gene>
    <name evidence="1" type="ORF">JMA_37850</name>
</gene>
<keyword evidence="1" id="KW-0614">Plasmid</keyword>
<dbReference type="Proteomes" id="UP000031449">
    <property type="component" value="Plasmid unnamed"/>
</dbReference>
<geneLocation type="plasmid" evidence="2"/>
<organism evidence="1 2">
    <name type="scientific">Jeotgalibacillus malaysiensis</name>
    <dbReference type="NCBI Taxonomy" id="1508404"/>
    <lineage>
        <taxon>Bacteria</taxon>
        <taxon>Bacillati</taxon>
        <taxon>Bacillota</taxon>
        <taxon>Bacilli</taxon>
        <taxon>Bacillales</taxon>
        <taxon>Caryophanaceae</taxon>
        <taxon>Jeotgalibacillus</taxon>
    </lineage>
</organism>
<reference evidence="1 2" key="1">
    <citation type="submission" date="2014-08" db="EMBL/GenBank/DDBJ databases">
        <title>Complete genome of a marine bacteria Jeotgalibacillus malaysiensis.</title>
        <authorList>
            <person name="Yaakop A.S."/>
            <person name="Chan K.-G."/>
            <person name="Goh K.M."/>
        </authorList>
    </citation>
    <scope>NUCLEOTIDE SEQUENCE [LARGE SCALE GENOMIC DNA]</scope>
    <source>
        <strain evidence="1 2">D5</strain>
        <plasmid evidence="2">Plasmid</plasmid>
    </source>
</reference>
<accession>A0A0B5AWZ8</accession>
<name>A0A0B5AWZ8_9BACL</name>
<sequence length="229" mass="26634">MLSTKEAKKVVAIFKDGMEISDEYEVGKKDVEYMTQNAFTLASFSYGGYAVEITVNGDVRFDHEDATYRYEDDLTDDIVELLRKGEIELDNNNWFEFFSTDSFDVAGIDTLPTKNEMKALLIDQMIDEMENDGDPVFESSMTQLKGFYYVGKTFKGDELNIDEDLFKKRVNEIYHHEDIFNVIHLWEPEYVQDKYGFVHVGVLFYTTGENTKDYIAKQFNAIDYTELTK</sequence>
<dbReference type="AlphaFoldDB" id="A0A0B5AWZ8"/>
<evidence type="ECO:0000313" key="2">
    <source>
        <dbReference type="Proteomes" id="UP000031449"/>
    </source>
</evidence>